<reference evidence="1 2" key="1">
    <citation type="submission" date="2021-06" db="EMBL/GenBank/DDBJ databases">
        <title>Caerostris extrusa draft genome.</title>
        <authorList>
            <person name="Kono N."/>
            <person name="Arakawa K."/>
        </authorList>
    </citation>
    <scope>NUCLEOTIDE SEQUENCE [LARGE SCALE GENOMIC DNA]</scope>
</reference>
<protein>
    <submittedName>
        <fullName evidence="1">Uncharacterized protein</fullName>
    </submittedName>
</protein>
<dbReference type="AlphaFoldDB" id="A0AAV4XXN4"/>
<accession>A0AAV4XXN4</accession>
<dbReference type="EMBL" id="BPLR01001056">
    <property type="protein sequence ID" value="GIY99519.1"/>
    <property type="molecule type" value="Genomic_DNA"/>
</dbReference>
<keyword evidence="2" id="KW-1185">Reference proteome</keyword>
<dbReference type="Proteomes" id="UP001054945">
    <property type="component" value="Unassembled WGS sequence"/>
</dbReference>
<gene>
    <name evidence="1" type="ORF">CEXT_321671</name>
</gene>
<comment type="caution">
    <text evidence="1">The sequence shown here is derived from an EMBL/GenBank/DDBJ whole genome shotgun (WGS) entry which is preliminary data.</text>
</comment>
<proteinExistence type="predicted"/>
<evidence type="ECO:0000313" key="1">
    <source>
        <dbReference type="EMBL" id="GIY99519.1"/>
    </source>
</evidence>
<organism evidence="1 2">
    <name type="scientific">Caerostris extrusa</name>
    <name type="common">Bark spider</name>
    <name type="synonym">Caerostris bankana</name>
    <dbReference type="NCBI Taxonomy" id="172846"/>
    <lineage>
        <taxon>Eukaryota</taxon>
        <taxon>Metazoa</taxon>
        <taxon>Ecdysozoa</taxon>
        <taxon>Arthropoda</taxon>
        <taxon>Chelicerata</taxon>
        <taxon>Arachnida</taxon>
        <taxon>Araneae</taxon>
        <taxon>Araneomorphae</taxon>
        <taxon>Entelegynae</taxon>
        <taxon>Araneoidea</taxon>
        <taxon>Araneidae</taxon>
        <taxon>Caerostris</taxon>
    </lineage>
</organism>
<name>A0AAV4XXN4_CAEEX</name>
<evidence type="ECO:0000313" key="2">
    <source>
        <dbReference type="Proteomes" id="UP001054945"/>
    </source>
</evidence>
<sequence>MPFLSSQEFDWWMLYSEESIRCFPPRETEISLNNRVSQGNGALQVKMRSSWLSSGGCKKPAWGLYCFLDRRVS</sequence>